<evidence type="ECO:0000313" key="1">
    <source>
        <dbReference type="RefSeq" id="XP_016499147.1"/>
    </source>
</evidence>
<gene>
    <name evidence="1" type="primary">LOC107817789</name>
</gene>
<proteinExistence type="predicted"/>
<name>A0A1S4CD55_TOBAC</name>
<dbReference type="OrthoDB" id="1924787at2759"/>
<reference evidence="1" key="1">
    <citation type="submission" date="2025-08" db="UniProtKB">
        <authorList>
            <consortium name="RefSeq"/>
        </authorList>
    </citation>
    <scope>IDENTIFICATION</scope>
</reference>
<protein>
    <submittedName>
        <fullName evidence="1">Probable glycosyltransferase At5g03795</fullName>
    </submittedName>
</protein>
<sequence length="131" mass="14616">MQALEKREQVSRQRKHRKHVTAVDKFISPPSPVNNMSNNLPGPYILKDHDELCRNTIKDLCNADISEGIFVAGKDVSLLETTIRNPKRPLRNLGGKRVSQRPILAFFAGNMIGPVRSVPNFLSIGGTKMNP</sequence>
<dbReference type="KEGG" id="nta:107817789"/>
<accession>A0A1S4CD55</accession>
<dbReference type="AlphaFoldDB" id="A0A1S4CD55"/>
<dbReference type="RefSeq" id="XP_016499147.1">
    <property type="nucleotide sequence ID" value="XM_016643661.1"/>
</dbReference>
<organism evidence="1">
    <name type="scientific">Nicotiana tabacum</name>
    <name type="common">Common tobacco</name>
    <dbReference type="NCBI Taxonomy" id="4097"/>
    <lineage>
        <taxon>Eukaryota</taxon>
        <taxon>Viridiplantae</taxon>
        <taxon>Streptophyta</taxon>
        <taxon>Embryophyta</taxon>
        <taxon>Tracheophyta</taxon>
        <taxon>Spermatophyta</taxon>
        <taxon>Magnoliopsida</taxon>
        <taxon>eudicotyledons</taxon>
        <taxon>Gunneridae</taxon>
        <taxon>Pentapetalae</taxon>
        <taxon>asterids</taxon>
        <taxon>lamiids</taxon>
        <taxon>Solanales</taxon>
        <taxon>Solanaceae</taxon>
        <taxon>Nicotianoideae</taxon>
        <taxon>Nicotianeae</taxon>
        <taxon>Nicotiana</taxon>
    </lineage>
</organism>
<dbReference type="PaxDb" id="4097-A0A1S4CD55"/>
<dbReference type="STRING" id="4097.A0A1S4CD55"/>